<dbReference type="EMBL" id="LOEE01000049">
    <property type="protein sequence ID" value="KXG74611.1"/>
    <property type="molecule type" value="Genomic_DNA"/>
</dbReference>
<reference evidence="4 5" key="1">
    <citation type="submission" date="2015-12" db="EMBL/GenBank/DDBJ databases">
        <title>Draft genome sequence of the thermoanaerobe Thermotalea metallivorans, an isolate from the runoff channel of the Great Artesian Basin, Australia.</title>
        <authorList>
            <person name="Patel B.K."/>
        </authorList>
    </citation>
    <scope>NUCLEOTIDE SEQUENCE [LARGE SCALE GENOMIC DNA]</scope>
    <source>
        <strain evidence="4 5">B2-1</strain>
    </source>
</reference>
<gene>
    <name evidence="4" type="primary">tylM1</name>
    <name evidence="4" type="ORF">AN619_22510</name>
</gene>
<dbReference type="PANTHER" id="PTHR43861">
    <property type="entry name" value="TRANS-ACONITATE 2-METHYLTRANSFERASE-RELATED"/>
    <property type="match status" value="1"/>
</dbReference>
<dbReference type="RefSeq" id="WP_242867389.1">
    <property type="nucleotide sequence ID" value="NZ_LOEE01000049.1"/>
</dbReference>
<dbReference type="GO" id="GO:0032259">
    <property type="term" value="P:methylation"/>
    <property type="evidence" value="ECO:0007669"/>
    <property type="project" value="UniProtKB-KW"/>
</dbReference>
<evidence type="ECO:0000256" key="1">
    <source>
        <dbReference type="ARBA" id="ARBA00022603"/>
    </source>
</evidence>
<organism evidence="4 5">
    <name type="scientific">Thermotalea metallivorans</name>
    <dbReference type="NCBI Taxonomy" id="520762"/>
    <lineage>
        <taxon>Bacteria</taxon>
        <taxon>Bacillati</taxon>
        <taxon>Bacillota</taxon>
        <taxon>Clostridia</taxon>
        <taxon>Peptostreptococcales</taxon>
        <taxon>Thermotaleaceae</taxon>
        <taxon>Thermotalea</taxon>
    </lineage>
</organism>
<dbReference type="InterPro" id="IPR041698">
    <property type="entry name" value="Methyltransf_25"/>
</dbReference>
<dbReference type="PANTHER" id="PTHR43861:SF1">
    <property type="entry name" value="TRANS-ACONITATE 2-METHYLTRANSFERASE"/>
    <property type="match status" value="1"/>
</dbReference>
<dbReference type="Pfam" id="PF13649">
    <property type="entry name" value="Methyltransf_25"/>
    <property type="match status" value="1"/>
</dbReference>
<dbReference type="GO" id="GO:0008168">
    <property type="term" value="F:methyltransferase activity"/>
    <property type="evidence" value="ECO:0007669"/>
    <property type="project" value="UniProtKB-KW"/>
</dbReference>
<name>A0A140L236_9FIRM</name>
<keyword evidence="1 4" id="KW-0489">Methyltransferase</keyword>
<sequence>MKNYANIRGDRMEAYSRFAYVYDMLMEDVDYEGWVDYVESIFHRYETKPKNIAELACGTGNISNLLAFRGYHVIGTDLSEDMLSVAQEKAVDLGMQVVYLHQDMREMMLPNELDCILCVCDGINYILHDDDLQNVFQSVYEHLKRGGLFIFDISSYYKLSHILGKNTFAENYRDVSYIWENYFDEEKRICDFDLTLFIREGKLYRKYTENHRQRAYTEDEILGMLGKIPYRKIETFDAFTFHPPAGESERIYFVCQK</sequence>
<dbReference type="SUPFAM" id="SSF53335">
    <property type="entry name" value="S-adenosyl-L-methionine-dependent methyltransferases"/>
    <property type="match status" value="1"/>
</dbReference>
<evidence type="ECO:0000313" key="4">
    <source>
        <dbReference type="EMBL" id="KXG74611.1"/>
    </source>
</evidence>
<dbReference type="AlphaFoldDB" id="A0A140L236"/>
<dbReference type="CDD" id="cd02440">
    <property type="entry name" value="AdoMet_MTases"/>
    <property type="match status" value="1"/>
</dbReference>
<dbReference type="Gene3D" id="2.20.25.110">
    <property type="entry name" value="S-adenosyl-L-methionine-dependent methyltransferases"/>
    <property type="match status" value="1"/>
</dbReference>
<protein>
    <submittedName>
        <fullName evidence="4">dTDP-3-amino-3,6-dideoxy-alpha-D-glucopyranose N,N-dimethyltransferase</fullName>
        <ecNumber evidence="4">2.1.1.235</ecNumber>
    </submittedName>
</protein>
<dbReference type="InterPro" id="IPR029063">
    <property type="entry name" value="SAM-dependent_MTases_sf"/>
</dbReference>
<keyword evidence="5" id="KW-1185">Reference proteome</keyword>
<dbReference type="STRING" id="520762.AN619_22510"/>
<evidence type="ECO:0000259" key="3">
    <source>
        <dbReference type="Pfam" id="PF13649"/>
    </source>
</evidence>
<keyword evidence="2 4" id="KW-0808">Transferase</keyword>
<comment type="caution">
    <text evidence="4">The sequence shown here is derived from an EMBL/GenBank/DDBJ whole genome shotgun (WGS) entry which is preliminary data.</text>
</comment>
<dbReference type="Gene3D" id="3.40.50.150">
    <property type="entry name" value="Vaccinia Virus protein VP39"/>
    <property type="match status" value="1"/>
</dbReference>
<evidence type="ECO:0000313" key="5">
    <source>
        <dbReference type="Proteomes" id="UP000070456"/>
    </source>
</evidence>
<evidence type="ECO:0000256" key="2">
    <source>
        <dbReference type="ARBA" id="ARBA00022679"/>
    </source>
</evidence>
<proteinExistence type="predicted"/>
<dbReference type="EC" id="2.1.1.235" evidence="4"/>
<dbReference type="Proteomes" id="UP000070456">
    <property type="component" value="Unassembled WGS sequence"/>
</dbReference>
<feature type="domain" description="Methyltransferase" evidence="3">
    <location>
        <begin position="52"/>
        <end position="147"/>
    </location>
</feature>
<accession>A0A140L236</accession>